<dbReference type="SUPFAM" id="SSF53474">
    <property type="entry name" value="alpha/beta-Hydrolases"/>
    <property type="match status" value="1"/>
</dbReference>
<dbReference type="InterPro" id="IPR050300">
    <property type="entry name" value="GDXG_lipolytic_enzyme"/>
</dbReference>
<dbReference type="Proteomes" id="UP000746471">
    <property type="component" value="Unassembled WGS sequence"/>
</dbReference>
<gene>
    <name evidence="3" type="ORF">KHM83_19300</name>
</gene>
<evidence type="ECO:0000256" key="1">
    <source>
        <dbReference type="ARBA" id="ARBA00022801"/>
    </source>
</evidence>
<evidence type="ECO:0000313" key="4">
    <source>
        <dbReference type="Proteomes" id="UP000746471"/>
    </source>
</evidence>
<feature type="domain" description="BD-FAE-like" evidence="2">
    <location>
        <begin position="16"/>
        <end position="201"/>
    </location>
</feature>
<keyword evidence="1" id="KW-0378">Hydrolase</keyword>
<proteinExistence type="predicted"/>
<keyword evidence="4" id="KW-1185">Reference proteome</keyword>
<evidence type="ECO:0000259" key="2">
    <source>
        <dbReference type="Pfam" id="PF20434"/>
    </source>
</evidence>
<organism evidence="3 4">
    <name type="scientific">Fusibacter paucivorans</name>
    <dbReference type="NCBI Taxonomy" id="76009"/>
    <lineage>
        <taxon>Bacteria</taxon>
        <taxon>Bacillati</taxon>
        <taxon>Bacillota</taxon>
        <taxon>Clostridia</taxon>
        <taxon>Eubacteriales</taxon>
        <taxon>Eubacteriales Family XII. Incertae Sedis</taxon>
        <taxon>Fusibacter</taxon>
    </lineage>
</organism>
<name>A0ABS5PUH6_9FIRM</name>
<dbReference type="RefSeq" id="WP_213238672.1">
    <property type="nucleotide sequence ID" value="NZ_JAHBCL010000065.1"/>
</dbReference>
<dbReference type="Pfam" id="PF20434">
    <property type="entry name" value="BD-FAE"/>
    <property type="match status" value="1"/>
</dbReference>
<dbReference type="Gene3D" id="3.40.50.1820">
    <property type="entry name" value="alpha/beta hydrolase"/>
    <property type="match status" value="1"/>
</dbReference>
<sequence>MVKTYKYGKHLSQVGDLYLPDHDCLGTICLFHGGFWKMPYDRFQLNDISTALVHMGYAVWNIEYRRTGEVESYWKDPFEDAILSFKYLKQLKTENPHMNVEHITVAGHSAGGHLALWLSSQNTGILNAHYIGMAPILDLETAYHEEAGGDSVFQLLHGMPLDYPERYKYGSPIEQIEMAQNQLILHGVHDEAVPLEWSRAYIKKAANMGKDFKLIEIDNCDHMAFVNPDSNAFKVFINCLSK</sequence>
<dbReference type="InterPro" id="IPR049492">
    <property type="entry name" value="BD-FAE-like_dom"/>
</dbReference>
<accession>A0ABS5PUH6</accession>
<comment type="caution">
    <text evidence="3">The sequence shown here is derived from an EMBL/GenBank/DDBJ whole genome shotgun (WGS) entry which is preliminary data.</text>
</comment>
<dbReference type="EMBL" id="JAHBCL010000065">
    <property type="protein sequence ID" value="MBS7528818.1"/>
    <property type="molecule type" value="Genomic_DNA"/>
</dbReference>
<dbReference type="PANTHER" id="PTHR48081">
    <property type="entry name" value="AB HYDROLASE SUPERFAMILY PROTEIN C4A8.06C"/>
    <property type="match status" value="1"/>
</dbReference>
<protein>
    <submittedName>
        <fullName evidence="3">Prolyl oligopeptidase family serine peptidase</fullName>
    </submittedName>
</protein>
<evidence type="ECO:0000313" key="3">
    <source>
        <dbReference type="EMBL" id="MBS7528818.1"/>
    </source>
</evidence>
<reference evidence="3 4" key="1">
    <citation type="submission" date="2021-05" db="EMBL/GenBank/DDBJ databases">
        <title>Fusibacter ferrireducens sp. nov., an anaerobic, sulfur- and Fe-reducing bacterium isolated from the mangrove sediment.</title>
        <authorList>
            <person name="Qiu D."/>
        </authorList>
    </citation>
    <scope>NUCLEOTIDE SEQUENCE [LARGE SCALE GENOMIC DNA]</scope>
    <source>
        <strain evidence="3 4">DSM 12116</strain>
    </source>
</reference>
<dbReference type="InterPro" id="IPR029058">
    <property type="entry name" value="AB_hydrolase_fold"/>
</dbReference>